<geneLocation type="plasmid" evidence="2">
    <name>2</name>
</geneLocation>
<dbReference type="GO" id="GO:0016740">
    <property type="term" value="F:transferase activity"/>
    <property type="evidence" value="ECO:0007669"/>
    <property type="project" value="UniProtKB-KW"/>
</dbReference>
<dbReference type="PANTHER" id="PTHR43194">
    <property type="entry name" value="HYDROLASE ALPHA/BETA FOLD FAMILY"/>
    <property type="match status" value="1"/>
</dbReference>
<dbReference type="SUPFAM" id="SSF53474">
    <property type="entry name" value="alpha/beta-Hydrolases"/>
    <property type="match status" value="1"/>
</dbReference>
<dbReference type="Proteomes" id="UP000057820">
    <property type="component" value="Plasmid 2"/>
</dbReference>
<keyword evidence="2" id="KW-0808">Transferase</keyword>
<feature type="domain" description="AB hydrolase-1" evidence="1">
    <location>
        <begin position="57"/>
        <end position="191"/>
    </location>
</feature>
<dbReference type="Gene3D" id="3.40.50.1820">
    <property type="entry name" value="alpha/beta hydrolase"/>
    <property type="match status" value="1"/>
</dbReference>
<evidence type="ECO:0000313" key="2">
    <source>
        <dbReference type="EMBL" id="CRY83652.1"/>
    </source>
</evidence>
<proteinExistence type="predicted"/>
<dbReference type="PANTHER" id="PTHR43194:SF2">
    <property type="entry name" value="PEROXISOMAL MEMBRANE PROTEIN LPX1"/>
    <property type="match status" value="1"/>
</dbReference>
<reference evidence="3" key="1">
    <citation type="submission" date="2015-03" db="EMBL/GenBank/DDBJ databases">
        <authorList>
            <consortium name="Pathogen Informatics"/>
        </authorList>
    </citation>
    <scope>NUCLEOTIDE SEQUENCE [LARGE SCALE GENOMIC DNA]</scope>
    <source>
        <strain evidence="3">NCTC11134</strain>
        <plasmid evidence="3">2</plasmid>
    </source>
</reference>
<evidence type="ECO:0000313" key="3">
    <source>
        <dbReference type="Proteomes" id="UP000057820"/>
    </source>
</evidence>
<dbReference type="Pfam" id="PF00561">
    <property type="entry name" value="Abhydrolase_1"/>
    <property type="match status" value="1"/>
</dbReference>
<keyword evidence="2" id="KW-0614">Plasmid</keyword>
<accession>A0A0H5P7K9</accession>
<sequence length="298" mass="32567">MVSRHLPENGHLGRARACLRLTLAQGHPRSVIGMSDEFTVRVDGATIPVVRAGRGRPLVLCPGLCTTRAGLSALIGVLRRDHEVYSFDLRGHGVSGAADRYTVAGFLADVTAVLTRVRGRSAVAPVLVGYSLGADLVVHYASDHPGAAAELVLLDGANPVPEPFVTDDDLPEFRAMFEDVAAWTASVADTPHRVLLTAADILAVNREVDAMRAAILPRFARIECPVRMVMSTAMAGDDGDDRARRRIRNWRAGIERLVREHPHIRTRWLTAGHDLVHTRAEIHRCRRGPGDRSHADHR</sequence>
<gene>
    <name evidence="2" type="ORF">ERS450000_05612</name>
</gene>
<name>A0A0H5P7K9_NOCFR</name>
<dbReference type="InterPro" id="IPR029058">
    <property type="entry name" value="AB_hydrolase_fold"/>
</dbReference>
<dbReference type="KEGG" id="nfr:ERS450000_05612"/>
<organism evidence="2 3">
    <name type="scientific">Nocardia farcinica</name>
    <dbReference type="NCBI Taxonomy" id="37329"/>
    <lineage>
        <taxon>Bacteria</taxon>
        <taxon>Bacillati</taxon>
        <taxon>Actinomycetota</taxon>
        <taxon>Actinomycetes</taxon>
        <taxon>Mycobacteriales</taxon>
        <taxon>Nocardiaceae</taxon>
        <taxon>Nocardia</taxon>
    </lineage>
</organism>
<dbReference type="EMBL" id="LN868939">
    <property type="protein sequence ID" value="CRY83652.1"/>
    <property type="molecule type" value="Genomic_DNA"/>
</dbReference>
<evidence type="ECO:0000259" key="1">
    <source>
        <dbReference type="Pfam" id="PF00561"/>
    </source>
</evidence>
<dbReference type="InterPro" id="IPR050228">
    <property type="entry name" value="Carboxylesterase_BioH"/>
</dbReference>
<dbReference type="InterPro" id="IPR000073">
    <property type="entry name" value="AB_hydrolase_1"/>
</dbReference>
<dbReference type="AlphaFoldDB" id="A0A0H5P7K9"/>
<protein>
    <submittedName>
        <fullName evidence="2">Acetoin dehydrogenase E2 subunit dihydrolipoyllysine-residue acetyltransferase</fullName>
    </submittedName>
</protein>